<evidence type="ECO:0000256" key="2">
    <source>
        <dbReference type="ARBA" id="ARBA00009696"/>
    </source>
</evidence>
<dbReference type="GO" id="GO:0015031">
    <property type="term" value="P:protein transport"/>
    <property type="evidence" value="ECO:0007669"/>
    <property type="project" value="UniProtKB-KW"/>
</dbReference>
<dbReference type="AlphaFoldDB" id="A0A6V8NB51"/>
<dbReference type="SUPFAM" id="SSF89392">
    <property type="entry name" value="Prokaryotic lipoproteins and lipoprotein localization factors"/>
    <property type="match status" value="1"/>
</dbReference>
<feature type="chain" id="PRO_5028278085" description="Outer-membrane lipoprotein LolB" evidence="13">
    <location>
        <begin position="28"/>
        <end position="234"/>
    </location>
</feature>
<evidence type="ECO:0000256" key="13">
    <source>
        <dbReference type="SAM" id="SignalP"/>
    </source>
</evidence>
<evidence type="ECO:0000256" key="11">
    <source>
        <dbReference type="ARBA" id="ARBA00023237"/>
    </source>
</evidence>
<evidence type="ECO:0000313" key="15">
    <source>
        <dbReference type="Proteomes" id="UP000587586"/>
    </source>
</evidence>
<keyword evidence="10" id="KW-0143">Chaperone</keyword>
<dbReference type="Pfam" id="PF03550">
    <property type="entry name" value="LolB"/>
    <property type="match status" value="1"/>
</dbReference>
<keyword evidence="11" id="KW-0998">Cell outer membrane</keyword>
<reference evidence="15" key="1">
    <citation type="submission" date="2020-06" db="EMBL/GenBank/DDBJ databases">
        <title>Draft genomic sequecing of Geomonas sp. Red745.</title>
        <authorList>
            <person name="Itoh H."/>
            <person name="Xu Z.X."/>
            <person name="Ushijima N."/>
            <person name="Masuda Y."/>
            <person name="Shiratori Y."/>
            <person name="Senoo K."/>
        </authorList>
    </citation>
    <scope>NUCLEOTIDE SEQUENCE [LARGE SCALE GENOMIC DNA]</scope>
    <source>
        <strain evidence="15">Red745</strain>
    </source>
</reference>
<evidence type="ECO:0000256" key="10">
    <source>
        <dbReference type="ARBA" id="ARBA00023186"/>
    </source>
</evidence>
<organism evidence="14 15">
    <name type="scientific">Geomonas limicola</name>
    <dbReference type="NCBI Taxonomy" id="2740186"/>
    <lineage>
        <taxon>Bacteria</taxon>
        <taxon>Pseudomonadati</taxon>
        <taxon>Thermodesulfobacteriota</taxon>
        <taxon>Desulfuromonadia</taxon>
        <taxon>Geobacterales</taxon>
        <taxon>Geobacteraceae</taxon>
        <taxon>Geomonas</taxon>
    </lineage>
</organism>
<name>A0A6V8NB51_9BACT</name>
<evidence type="ECO:0000256" key="6">
    <source>
        <dbReference type="ARBA" id="ARBA00022729"/>
    </source>
</evidence>
<evidence type="ECO:0000256" key="7">
    <source>
        <dbReference type="ARBA" id="ARBA00022927"/>
    </source>
</evidence>
<accession>A0A6V8NB51</accession>
<keyword evidence="6 13" id="KW-0732">Signal</keyword>
<keyword evidence="5" id="KW-0813">Transport</keyword>
<keyword evidence="15" id="KW-1185">Reference proteome</keyword>
<feature type="signal peptide" evidence="13">
    <location>
        <begin position="1"/>
        <end position="27"/>
    </location>
</feature>
<evidence type="ECO:0000256" key="9">
    <source>
        <dbReference type="ARBA" id="ARBA00023139"/>
    </source>
</evidence>
<evidence type="ECO:0000313" key="14">
    <source>
        <dbReference type="EMBL" id="GFO69848.1"/>
    </source>
</evidence>
<proteinExistence type="inferred from homology"/>
<dbReference type="EMBL" id="BLXZ01000007">
    <property type="protein sequence ID" value="GFO69848.1"/>
    <property type="molecule type" value="Genomic_DNA"/>
</dbReference>
<dbReference type="InterPro" id="IPR029046">
    <property type="entry name" value="LolA/LolB/LppX"/>
</dbReference>
<comment type="subcellular location">
    <subcellularLocation>
        <location evidence="1">Cell outer membrane</location>
    </subcellularLocation>
</comment>
<dbReference type="InterPro" id="IPR004565">
    <property type="entry name" value="OM_lipoprot_LolB"/>
</dbReference>
<dbReference type="RefSeq" id="WP_371873202.1">
    <property type="nucleotide sequence ID" value="NZ_BLXZ01000007.1"/>
</dbReference>
<evidence type="ECO:0000256" key="4">
    <source>
        <dbReference type="ARBA" id="ARBA00016202"/>
    </source>
</evidence>
<comment type="similarity">
    <text evidence="2">Belongs to the LolB family.</text>
</comment>
<dbReference type="PROSITE" id="PS51257">
    <property type="entry name" value="PROKAR_LIPOPROTEIN"/>
    <property type="match status" value="1"/>
</dbReference>
<sequence>MSFRFVPLSFVRCLGVLLAAIALTACAAVPKPLTGLVPGRQLETLQSSVSLSMKYGDRGTSGRGYLVFRYPDRFHVAVLSPFGLTVLEVFSDGDRLTCLVPARQTAYQGRTSELPANAMFRSFALFKWVVAHQEDTAPDQYGQEILAASGDRIRYDKFGLIERKISPAGDLAEFHDYRNVNGVAFPESIEIKTGLTSARIVFDEPEINATIEPSVLEPNLEGYSVRPLEEFTGV</sequence>
<dbReference type="Proteomes" id="UP000587586">
    <property type="component" value="Unassembled WGS sequence"/>
</dbReference>
<gene>
    <name evidence="14" type="ORF">GMLC_34270</name>
</gene>
<evidence type="ECO:0000256" key="12">
    <source>
        <dbReference type="ARBA" id="ARBA00023288"/>
    </source>
</evidence>
<comment type="caution">
    <text evidence="14">The sequence shown here is derived from an EMBL/GenBank/DDBJ whole genome shotgun (WGS) entry which is preliminary data.</text>
</comment>
<evidence type="ECO:0000256" key="3">
    <source>
        <dbReference type="ARBA" id="ARBA00011245"/>
    </source>
</evidence>
<keyword evidence="7" id="KW-0653">Protein transport</keyword>
<comment type="subunit">
    <text evidence="3">Monomer.</text>
</comment>
<dbReference type="Gene3D" id="2.50.20.10">
    <property type="entry name" value="Lipoprotein localisation LolA/LolB/LppX"/>
    <property type="match status" value="1"/>
</dbReference>
<keyword evidence="12 14" id="KW-0449">Lipoprotein</keyword>
<keyword evidence="9" id="KW-0564">Palmitate</keyword>
<dbReference type="GO" id="GO:0009279">
    <property type="term" value="C:cell outer membrane"/>
    <property type="evidence" value="ECO:0007669"/>
    <property type="project" value="UniProtKB-SubCell"/>
</dbReference>
<keyword evidence="8" id="KW-0472">Membrane</keyword>
<protein>
    <recommendedName>
        <fullName evidence="4">Outer-membrane lipoprotein LolB</fullName>
    </recommendedName>
</protein>
<evidence type="ECO:0000256" key="8">
    <source>
        <dbReference type="ARBA" id="ARBA00023136"/>
    </source>
</evidence>
<evidence type="ECO:0000256" key="1">
    <source>
        <dbReference type="ARBA" id="ARBA00004442"/>
    </source>
</evidence>
<evidence type="ECO:0000256" key="5">
    <source>
        <dbReference type="ARBA" id="ARBA00022448"/>
    </source>
</evidence>